<gene>
    <name evidence="2" type="ORF">C7B43_12080</name>
</gene>
<dbReference type="InterPro" id="IPR013766">
    <property type="entry name" value="Thioredoxin_domain"/>
</dbReference>
<dbReference type="SUPFAM" id="SSF52833">
    <property type="entry name" value="Thioredoxin-like"/>
    <property type="match status" value="1"/>
</dbReference>
<feature type="domain" description="Thioredoxin" evidence="1">
    <location>
        <begin position="32"/>
        <end position="167"/>
    </location>
</feature>
<dbReference type="PANTHER" id="PTHR42852:SF17">
    <property type="entry name" value="THIOREDOXIN-LIKE PROTEIN HI_1115"/>
    <property type="match status" value="1"/>
</dbReference>
<dbReference type="EMBL" id="PXYT01000027">
    <property type="protein sequence ID" value="PSR27326.1"/>
    <property type="molecule type" value="Genomic_DNA"/>
</dbReference>
<sequence length="168" mass="18601">MLISRNLLGLIFILVLALSIIIKPPRPSGFMAQNGQTVNNMMVITASGQRKTLGQVLNHRPGLLNFFATWCPACRMELPDLHEAILSHDKLILLSQGTPAATAVFLRQYGISPTSSFYDPSGRLFNSFFVTTLPTSYFVNRNGRIVSKVIGPMTPALLRENLRRANKS</sequence>
<dbReference type="GO" id="GO:0016209">
    <property type="term" value="F:antioxidant activity"/>
    <property type="evidence" value="ECO:0007669"/>
    <property type="project" value="InterPro"/>
</dbReference>
<dbReference type="AlphaFoldDB" id="A0A2T2WYP4"/>
<dbReference type="Gene3D" id="3.40.30.10">
    <property type="entry name" value="Glutaredoxin"/>
    <property type="match status" value="1"/>
</dbReference>
<evidence type="ECO:0000313" key="3">
    <source>
        <dbReference type="Proteomes" id="UP000242699"/>
    </source>
</evidence>
<accession>A0A2T2WYP4</accession>
<protein>
    <recommendedName>
        <fullName evidence="1">Thioredoxin domain-containing protein</fullName>
    </recommendedName>
</protein>
<dbReference type="PROSITE" id="PS51352">
    <property type="entry name" value="THIOREDOXIN_2"/>
    <property type="match status" value="1"/>
</dbReference>
<dbReference type="CDD" id="cd02966">
    <property type="entry name" value="TlpA_like_family"/>
    <property type="match status" value="1"/>
</dbReference>
<dbReference type="InterPro" id="IPR000866">
    <property type="entry name" value="AhpC/TSA"/>
</dbReference>
<proteinExistence type="predicted"/>
<name>A0A2T2WYP4_9FIRM</name>
<comment type="caution">
    <text evidence="2">The sequence shown here is derived from an EMBL/GenBank/DDBJ whole genome shotgun (WGS) entry which is preliminary data.</text>
</comment>
<dbReference type="InterPro" id="IPR036249">
    <property type="entry name" value="Thioredoxin-like_sf"/>
</dbReference>
<evidence type="ECO:0000259" key="1">
    <source>
        <dbReference type="PROSITE" id="PS51352"/>
    </source>
</evidence>
<dbReference type="GO" id="GO:0016491">
    <property type="term" value="F:oxidoreductase activity"/>
    <property type="evidence" value="ECO:0007669"/>
    <property type="project" value="InterPro"/>
</dbReference>
<evidence type="ECO:0000313" key="2">
    <source>
        <dbReference type="EMBL" id="PSR27326.1"/>
    </source>
</evidence>
<dbReference type="InterPro" id="IPR017937">
    <property type="entry name" value="Thioredoxin_CS"/>
</dbReference>
<dbReference type="Pfam" id="PF00578">
    <property type="entry name" value="AhpC-TSA"/>
    <property type="match status" value="1"/>
</dbReference>
<organism evidence="2 3">
    <name type="scientific">Sulfobacillus benefaciens</name>
    <dbReference type="NCBI Taxonomy" id="453960"/>
    <lineage>
        <taxon>Bacteria</taxon>
        <taxon>Bacillati</taxon>
        <taxon>Bacillota</taxon>
        <taxon>Clostridia</taxon>
        <taxon>Eubacteriales</taxon>
        <taxon>Clostridiales Family XVII. Incertae Sedis</taxon>
        <taxon>Sulfobacillus</taxon>
    </lineage>
</organism>
<dbReference type="InterPro" id="IPR050553">
    <property type="entry name" value="Thioredoxin_ResA/DsbE_sf"/>
</dbReference>
<reference evidence="2 3" key="1">
    <citation type="journal article" date="2014" name="BMC Genomics">
        <title>Comparison of environmental and isolate Sulfobacillus genomes reveals diverse carbon, sulfur, nitrogen, and hydrogen metabolisms.</title>
        <authorList>
            <person name="Justice N.B."/>
            <person name="Norman A."/>
            <person name="Brown C.T."/>
            <person name="Singh A."/>
            <person name="Thomas B.C."/>
            <person name="Banfield J.F."/>
        </authorList>
    </citation>
    <scope>NUCLEOTIDE SEQUENCE [LARGE SCALE GENOMIC DNA]</scope>
    <source>
        <strain evidence="2">AMDSBA1</strain>
    </source>
</reference>
<dbReference type="Proteomes" id="UP000242699">
    <property type="component" value="Unassembled WGS sequence"/>
</dbReference>
<dbReference type="PROSITE" id="PS00194">
    <property type="entry name" value="THIOREDOXIN_1"/>
    <property type="match status" value="1"/>
</dbReference>
<dbReference type="PANTHER" id="PTHR42852">
    <property type="entry name" value="THIOL:DISULFIDE INTERCHANGE PROTEIN DSBE"/>
    <property type="match status" value="1"/>
</dbReference>